<gene>
    <name evidence="2" type="ORF">KK2020170_05400</name>
</gene>
<evidence type="ECO:0000313" key="2">
    <source>
        <dbReference type="EMBL" id="BCY27672.1"/>
    </source>
</evidence>
<evidence type="ECO:0000256" key="1">
    <source>
        <dbReference type="SAM" id="MobiDB-lite"/>
    </source>
</evidence>
<name>A0ABN6HW43_9FLAO</name>
<feature type="region of interest" description="Disordered" evidence="1">
    <location>
        <begin position="94"/>
        <end position="130"/>
    </location>
</feature>
<evidence type="ECO:0000313" key="3">
    <source>
        <dbReference type="Proteomes" id="UP000825258"/>
    </source>
</evidence>
<reference evidence="2 3" key="1">
    <citation type="submission" date="2021-06" db="EMBL/GenBank/DDBJ databases">
        <title>Whole genome sequences of Flavobacterium sp. KK2020170 and assembly.</title>
        <authorList>
            <person name="Kitahara K."/>
            <person name="Miyoshi S."/>
            <person name="Uesaka K."/>
        </authorList>
    </citation>
    <scope>NUCLEOTIDE SEQUENCE [LARGE SCALE GENOMIC DNA]</scope>
    <source>
        <strain evidence="2 3">KK2020170</strain>
    </source>
</reference>
<sequence length="434" mass="48417">MIKNFQFVDVTQKLNIYVIENTSIISEMSNKELYEPCYETVITQVPSYYVCPEGNHDITNYSACPYYQDGSATIREGYFTISTSIVSCNDTGGSDTGNNDSTASGDTGTNSTSDGSSNTSSGSNTNNEITTLPYEPCTDCLELTEDLINFIAEFDSIQSNYWDLLTDRDKKRIVSFLFSENYSEEAKSFSKEAILAIATGGEVDFALNIIYTINKPCQKEIVKKIMSVSSPLTNLIKNTFNTSENINVKFWNGDISSYNSNTNAYTSPIYNGNSSNYIINIGFDDAFLDNSTDLAIVAVTLHELTHAYFISQYLQGNLNANDSDYENLLNAFIAFYENVSPDTAEPLDNEIHNAMNNYIDQIANGIYNYSQQQNIENVSVDYCIFLAWGTMHSTDLFEEMLTPSQQALANNIFLTEQNNQVYDNAIPVKGTPCE</sequence>
<organism evidence="2 3">
    <name type="scientific">Flavobacterium okayamense</name>
    <dbReference type="NCBI Taxonomy" id="2830782"/>
    <lineage>
        <taxon>Bacteria</taxon>
        <taxon>Pseudomonadati</taxon>
        <taxon>Bacteroidota</taxon>
        <taxon>Flavobacteriia</taxon>
        <taxon>Flavobacteriales</taxon>
        <taxon>Flavobacteriaceae</taxon>
        <taxon>Flavobacterium</taxon>
    </lineage>
</organism>
<dbReference type="RefSeq" id="WP_221259279.1">
    <property type="nucleotide sequence ID" value="NZ_AP024749.1"/>
</dbReference>
<dbReference type="Proteomes" id="UP000825258">
    <property type="component" value="Chromosome"/>
</dbReference>
<dbReference type="EMBL" id="AP024749">
    <property type="protein sequence ID" value="BCY27672.1"/>
    <property type="molecule type" value="Genomic_DNA"/>
</dbReference>
<accession>A0ABN6HW43</accession>
<feature type="compositionally biased region" description="Low complexity" evidence="1">
    <location>
        <begin position="100"/>
        <end position="127"/>
    </location>
</feature>
<protein>
    <submittedName>
        <fullName evidence="2">Uncharacterized protein</fullName>
    </submittedName>
</protein>
<keyword evidence="3" id="KW-1185">Reference proteome</keyword>
<proteinExistence type="predicted"/>